<dbReference type="Proteomes" id="UP001500212">
    <property type="component" value="Unassembled WGS sequence"/>
</dbReference>
<gene>
    <name evidence="1" type="ORF">GCM10023195_79370</name>
</gene>
<evidence type="ECO:0008006" key="3">
    <source>
        <dbReference type="Google" id="ProtNLM"/>
    </source>
</evidence>
<reference evidence="2" key="1">
    <citation type="journal article" date="2019" name="Int. J. Syst. Evol. Microbiol.">
        <title>The Global Catalogue of Microorganisms (GCM) 10K type strain sequencing project: providing services to taxonomists for standard genome sequencing and annotation.</title>
        <authorList>
            <consortium name="The Broad Institute Genomics Platform"/>
            <consortium name="The Broad Institute Genome Sequencing Center for Infectious Disease"/>
            <person name="Wu L."/>
            <person name="Ma J."/>
        </authorList>
    </citation>
    <scope>NUCLEOTIDE SEQUENCE [LARGE SCALE GENOMIC DNA]</scope>
    <source>
        <strain evidence="2">JCM 17938</strain>
    </source>
</reference>
<dbReference type="InterPro" id="IPR049790">
    <property type="entry name" value="Rv3655c/TadE"/>
</dbReference>
<comment type="caution">
    <text evidence="1">The sequence shown here is derived from an EMBL/GenBank/DDBJ whole genome shotgun (WGS) entry which is preliminary data.</text>
</comment>
<protein>
    <recommendedName>
        <fullName evidence="3">Pilus assembly protein TadE</fullName>
    </recommendedName>
</protein>
<organism evidence="1 2">
    <name type="scientific">Actinoallomurus liliacearum</name>
    <dbReference type="NCBI Taxonomy" id="1080073"/>
    <lineage>
        <taxon>Bacteria</taxon>
        <taxon>Bacillati</taxon>
        <taxon>Actinomycetota</taxon>
        <taxon>Actinomycetes</taxon>
        <taxon>Streptosporangiales</taxon>
        <taxon>Thermomonosporaceae</taxon>
        <taxon>Actinoallomurus</taxon>
    </lineage>
</organism>
<evidence type="ECO:0000313" key="1">
    <source>
        <dbReference type="EMBL" id="GAA4617744.1"/>
    </source>
</evidence>
<dbReference type="NCBIfam" id="NF041390">
    <property type="entry name" value="TadE_Rv3655c"/>
    <property type="match status" value="1"/>
</dbReference>
<dbReference type="EMBL" id="BAABHJ010000040">
    <property type="protein sequence ID" value="GAA4617744.1"/>
    <property type="molecule type" value="Genomic_DNA"/>
</dbReference>
<accession>A0ABP8TYS2</accession>
<keyword evidence="2" id="KW-1185">Reference proteome</keyword>
<sequence>MTVETAVAFPALVLLLAIALWGVSAAAAQVACVDAARAGARAAARGEPLAEVRAAARRAAPPGAGVSIDRDRRFTRVRVRATVDSPVRRLFPPLRLRAQTVAATEPEGGAQPISARN</sequence>
<dbReference type="RefSeq" id="WP_345365976.1">
    <property type="nucleotide sequence ID" value="NZ_BAABHJ010000040.1"/>
</dbReference>
<evidence type="ECO:0000313" key="2">
    <source>
        <dbReference type="Proteomes" id="UP001500212"/>
    </source>
</evidence>
<name>A0ABP8TYS2_9ACTN</name>
<proteinExistence type="predicted"/>